<dbReference type="OrthoDB" id="9802453at2"/>
<proteinExistence type="predicted"/>
<keyword evidence="4" id="KW-0067">ATP-binding</keyword>
<dbReference type="AlphaFoldDB" id="A0A5N0UP39"/>
<dbReference type="InterPro" id="IPR000890">
    <property type="entry name" value="Aliphatic_acid_kin_short-chain"/>
</dbReference>
<dbReference type="Gene3D" id="3.30.420.40">
    <property type="match status" value="2"/>
</dbReference>
<keyword evidence="2" id="KW-0547">Nucleotide-binding</keyword>
<name>A0A5N0UP39_9PSEU</name>
<evidence type="ECO:0000313" key="6">
    <source>
        <dbReference type="Proteomes" id="UP000319769"/>
    </source>
</evidence>
<evidence type="ECO:0000256" key="1">
    <source>
        <dbReference type="ARBA" id="ARBA00022679"/>
    </source>
</evidence>
<organism evidence="5 6">
    <name type="scientific">Amycolatopsis acidicola</name>
    <dbReference type="NCBI Taxonomy" id="2596893"/>
    <lineage>
        <taxon>Bacteria</taxon>
        <taxon>Bacillati</taxon>
        <taxon>Actinomycetota</taxon>
        <taxon>Actinomycetes</taxon>
        <taxon>Pseudonocardiales</taxon>
        <taxon>Pseudonocardiaceae</taxon>
        <taxon>Amycolatopsis</taxon>
    </lineage>
</organism>
<dbReference type="GO" id="GO:0005524">
    <property type="term" value="F:ATP binding"/>
    <property type="evidence" value="ECO:0007669"/>
    <property type="project" value="UniProtKB-KW"/>
</dbReference>
<keyword evidence="6" id="KW-1185">Reference proteome</keyword>
<dbReference type="SUPFAM" id="SSF53067">
    <property type="entry name" value="Actin-like ATPase domain"/>
    <property type="match status" value="2"/>
</dbReference>
<accession>A0A5N0UP39</accession>
<evidence type="ECO:0000256" key="2">
    <source>
        <dbReference type="ARBA" id="ARBA00022741"/>
    </source>
</evidence>
<dbReference type="InterPro" id="IPR043129">
    <property type="entry name" value="ATPase_NBD"/>
</dbReference>
<dbReference type="GO" id="GO:0008776">
    <property type="term" value="F:acetate kinase activity"/>
    <property type="evidence" value="ECO:0007669"/>
    <property type="project" value="TreeGrafter"/>
</dbReference>
<evidence type="ECO:0000313" key="5">
    <source>
        <dbReference type="EMBL" id="KAA9150305.1"/>
    </source>
</evidence>
<gene>
    <name evidence="5" type="ORF">FPZ12_041420</name>
</gene>
<dbReference type="GO" id="GO:0006083">
    <property type="term" value="P:acetate metabolic process"/>
    <property type="evidence" value="ECO:0007669"/>
    <property type="project" value="TreeGrafter"/>
</dbReference>
<dbReference type="EMBL" id="VMNW02000120">
    <property type="protein sequence ID" value="KAA9150305.1"/>
    <property type="molecule type" value="Genomic_DNA"/>
</dbReference>
<dbReference type="Proteomes" id="UP000319769">
    <property type="component" value="Unassembled WGS sequence"/>
</dbReference>
<reference evidence="5" key="1">
    <citation type="submission" date="2019-09" db="EMBL/GenBank/DDBJ databases">
        <authorList>
            <person name="Teo W.F.A."/>
            <person name="Duangmal K."/>
        </authorList>
    </citation>
    <scope>NUCLEOTIDE SEQUENCE [LARGE SCALE GENOMIC DNA]</scope>
    <source>
        <strain evidence="5">K81G1</strain>
    </source>
</reference>
<keyword evidence="3" id="KW-0418">Kinase</keyword>
<evidence type="ECO:0000256" key="4">
    <source>
        <dbReference type="ARBA" id="ARBA00022840"/>
    </source>
</evidence>
<sequence length="288" mass="30899">MLVLTVDASSPSARLDLVATAAGQVRDSARIAQAPGSPKLTDFLDRIPRPDTVAHRFGHDGAAPAIVDDQVREALGAASGPARGPMPESLELLDFLRVRLPDVPHVACPDTAYSHQWHGLSLSWAYRRGALLLSWTGTPNLVLVHLDEDWSVCAAREGGCLNRPGAPEGPVDTEDEFLSRVRQDITEAAQRIGRLDGLVFTGELGWGQPEMASAVCAGLPFLGLRGELSTERAHDAVISPADSTVPVLAVRAREELQLAEIARHTVEGERQVANPKRVRLGEHGGVNH</sequence>
<keyword evidence="1" id="KW-0808">Transferase</keyword>
<protein>
    <submittedName>
        <fullName evidence="5">Uncharacterized protein</fullName>
    </submittedName>
</protein>
<dbReference type="Pfam" id="PF00871">
    <property type="entry name" value="Acetate_kinase"/>
    <property type="match status" value="1"/>
</dbReference>
<evidence type="ECO:0000256" key="3">
    <source>
        <dbReference type="ARBA" id="ARBA00022777"/>
    </source>
</evidence>
<dbReference type="PANTHER" id="PTHR21060:SF15">
    <property type="entry name" value="ACETATE KINASE-RELATED"/>
    <property type="match status" value="1"/>
</dbReference>
<comment type="caution">
    <text evidence="5">The sequence shown here is derived from an EMBL/GenBank/DDBJ whole genome shotgun (WGS) entry which is preliminary data.</text>
</comment>
<dbReference type="RefSeq" id="WP_144758117.1">
    <property type="nucleotide sequence ID" value="NZ_VMNW02000120.1"/>
</dbReference>
<dbReference type="PANTHER" id="PTHR21060">
    <property type="entry name" value="ACETATE KINASE"/>
    <property type="match status" value="1"/>
</dbReference>